<evidence type="ECO:0000313" key="3">
    <source>
        <dbReference type="Proteomes" id="UP001597083"/>
    </source>
</evidence>
<name>A0ABW3CAC9_9ACTN</name>
<feature type="compositionally biased region" description="Polar residues" evidence="1">
    <location>
        <begin position="1"/>
        <end position="11"/>
    </location>
</feature>
<feature type="region of interest" description="Disordered" evidence="1">
    <location>
        <begin position="1"/>
        <end position="22"/>
    </location>
</feature>
<feature type="non-terminal residue" evidence="2">
    <location>
        <position position="1"/>
    </location>
</feature>
<comment type="caution">
    <text evidence="2">The sequence shown here is derived from an EMBL/GenBank/DDBJ whole genome shotgun (WGS) entry which is preliminary data.</text>
</comment>
<keyword evidence="3" id="KW-1185">Reference proteome</keyword>
<gene>
    <name evidence="2" type="ORF">ACFQ07_01320</name>
</gene>
<organism evidence="2 3">
    <name type="scientific">Actinomadura adrarensis</name>
    <dbReference type="NCBI Taxonomy" id="1819600"/>
    <lineage>
        <taxon>Bacteria</taxon>
        <taxon>Bacillati</taxon>
        <taxon>Actinomycetota</taxon>
        <taxon>Actinomycetes</taxon>
        <taxon>Streptosporangiales</taxon>
        <taxon>Thermomonosporaceae</taxon>
        <taxon>Actinomadura</taxon>
    </lineage>
</organism>
<protein>
    <submittedName>
        <fullName evidence="2">Uncharacterized protein</fullName>
    </submittedName>
</protein>
<dbReference type="Proteomes" id="UP001597083">
    <property type="component" value="Unassembled WGS sequence"/>
</dbReference>
<sequence>ALAVTSTSAPSKPQAQTQAGPAAANPILARLASNITPLQDKLPGDATLHIRNQSPTSTELGTNGIGLYTDDGIYYWANDKNALRRIVAQKTGGDDSFRRNIEVALYAVKGDIGTARARMAVANLTPGMKQNPERDRIEKLKGLAEAKGEEYVPPKPRTPTEQKEITDNHIWMNSLNALIAAPENTQVRAGVLRIMATMPNVSVKRTTTAGQPTLTLTNIWPTVADRHGETLVIDAGTGRPVALISRVEGKAVRTTYHHTFRVTLADIAAGKF</sequence>
<feature type="compositionally biased region" description="Low complexity" evidence="1">
    <location>
        <begin position="13"/>
        <end position="22"/>
    </location>
</feature>
<evidence type="ECO:0000256" key="1">
    <source>
        <dbReference type="SAM" id="MobiDB-lite"/>
    </source>
</evidence>
<proteinExistence type="predicted"/>
<accession>A0ABW3CAC9</accession>
<evidence type="ECO:0000313" key="2">
    <source>
        <dbReference type="EMBL" id="MFD0850860.1"/>
    </source>
</evidence>
<reference evidence="3" key="1">
    <citation type="journal article" date="2019" name="Int. J. Syst. Evol. Microbiol.">
        <title>The Global Catalogue of Microorganisms (GCM) 10K type strain sequencing project: providing services to taxonomists for standard genome sequencing and annotation.</title>
        <authorList>
            <consortium name="The Broad Institute Genomics Platform"/>
            <consortium name="The Broad Institute Genome Sequencing Center for Infectious Disease"/>
            <person name="Wu L."/>
            <person name="Ma J."/>
        </authorList>
    </citation>
    <scope>NUCLEOTIDE SEQUENCE [LARGE SCALE GENOMIC DNA]</scope>
    <source>
        <strain evidence="3">JCM 31696</strain>
    </source>
</reference>
<dbReference type="EMBL" id="JBHTIR010000161">
    <property type="protein sequence ID" value="MFD0850860.1"/>
    <property type="molecule type" value="Genomic_DNA"/>
</dbReference>